<dbReference type="AlphaFoldDB" id="A0A3D8TS85"/>
<accession>A0A3D8TS85</accession>
<name>A0A3D8TS85_9LIST</name>
<dbReference type="Proteomes" id="UP000257055">
    <property type="component" value="Unassembled WGS sequence"/>
</dbReference>
<dbReference type="InterPro" id="IPR047740">
    <property type="entry name" value="SMEK_dom"/>
</dbReference>
<reference evidence="3" key="1">
    <citation type="submission" date="2015-04" db="EMBL/GenBank/DDBJ databases">
        <authorList>
            <person name="Schardt J."/>
            <person name="Mueller-Herbst S."/>
            <person name="Scherer S."/>
            <person name="Huptas C."/>
        </authorList>
    </citation>
    <scope>NUCLEOTIDE SEQUENCE [LARGE SCALE GENOMIC DNA]</scope>
    <source>
        <strain evidence="3">Kiel-L1</strain>
    </source>
</reference>
<evidence type="ECO:0000313" key="3">
    <source>
        <dbReference type="Proteomes" id="UP000257055"/>
    </source>
</evidence>
<sequence length="297" mass="35098">MMKRKNNFDSFLERLIFLNREIELRGKLNFNDLSIHSEDFYIKLFNHLLGLNLKNLNTVKPNAEAIDLLDTENKTIIQVTATCTKQKIENTLKKEVLKSYADRNYSIQFIFVGAQNNKIKSETFVNPFQIEFVGRKNIFLTEDILRVFNTLDVTSQENIIELIDLELPEMILLDNKRLKKDICIEMSQLLNENKLIWQNYGPNSKMAVINPLEQTTLDFWNFRKQDIFDNNDKILELFYKHENLFDLEERKGFAEFNEHAFSFVANDTTRLDSNVYKVFPKRFSELIDNILKGDEDK</sequence>
<comment type="caution">
    <text evidence="2">The sequence shown here is derived from an EMBL/GenBank/DDBJ whole genome shotgun (WGS) entry which is preliminary data.</text>
</comment>
<feature type="domain" description="SMEK" evidence="1">
    <location>
        <begin position="13"/>
        <end position="147"/>
    </location>
</feature>
<dbReference type="Pfam" id="PF21941">
    <property type="entry name" value="SMEK_N"/>
    <property type="match status" value="1"/>
</dbReference>
<proteinExistence type="predicted"/>
<dbReference type="NCBIfam" id="NF033859">
    <property type="entry name" value="SMEK_N"/>
    <property type="match status" value="1"/>
</dbReference>
<organism evidence="2 3">
    <name type="scientific">Listeria kieliensis</name>
    <dbReference type="NCBI Taxonomy" id="1621700"/>
    <lineage>
        <taxon>Bacteria</taxon>
        <taxon>Bacillati</taxon>
        <taxon>Bacillota</taxon>
        <taxon>Bacilli</taxon>
        <taxon>Bacillales</taxon>
        <taxon>Listeriaceae</taxon>
        <taxon>Listeria</taxon>
    </lineage>
</organism>
<evidence type="ECO:0000259" key="1">
    <source>
        <dbReference type="Pfam" id="PF21941"/>
    </source>
</evidence>
<evidence type="ECO:0000313" key="2">
    <source>
        <dbReference type="EMBL" id="RDX01471.1"/>
    </source>
</evidence>
<keyword evidence="3" id="KW-1185">Reference proteome</keyword>
<gene>
    <name evidence="2" type="ORF">UR08_11250</name>
</gene>
<dbReference type="EMBL" id="LARY01000002">
    <property type="protein sequence ID" value="RDX01471.1"/>
    <property type="molecule type" value="Genomic_DNA"/>
</dbReference>
<protein>
    <recommendedName>
        <fullName evidence="1">SMEK domain-containing protein</fullName>
    </recommendedName>
</protein>